<organism evidence="1">
    <name type="scientific">Desulfomonile tiedjei</name>
    <dbReference type="NCBI Taxonomy" id="2358"/>
    <lineage>
        <taxon>Bacteria</taxon>
        <taxon>Pseudomonadati</taxon>
        <taxon>Thermodesulfobacteriota</taxon>
        <taxon>Desulfomonilia</taxon>
        <taxon>Desulfomonilales</taxon>
        <taxon>Desulfomonilaceae</taxon>
        <taxon>Desulfomonile</taxon>
    </lineage>
</organism>
<evidence type="ECO:0000313" key="1">
    <source>
        <dbReference type="EMBL" id="HGH59981.1"/>
    </source>
</evidence>
<comment type="caution">
    <text evidence="1">The sequence shown here is derived from an EMBL/GenBank/DDBJ whole genome shotgun (WGS) entry which is preliminary data.</text>
</comment>
<sequence length="65" mass="7377">MRDVRILPLAFSHPPAIDDQTAFILAQSLPRVKLFSSMGQFTAAAANRQFWLKEAEMLREYALVP</sequence>
<gene>
    <name evidence="1" type="ORF">ENV54_01635</name>
</gene>
<reference evidence="1" key="1">
    <citation type="journal article" date="2020" name="mSystems">
        <title>Genome- and Community-Level Interaction Insights into Carbon Utilization and Element Cycling Functions of Hydrothermarchaeota in Hydrothermal Sediment.</title>
        <authorList>
            <person name="Zhou Z."/>
            <person name="Liu Y."/>
            <person name="Xu W."/>
            <person name="Pan J."/>
            <person name="Luo Z.H."/>
            <person name="Li M."/>
        </authorList>
    </citation>
    <scope>NUCLEOTIDE SEQUENCE [LARGE SCALE GENOMIC DNA]</scope>
    <source>
        <strain evidence="1">SpSt-769</strain>
    </source>
</reference>
<protein>
    <submittedName>
        <fullName evidence="1">Uncharacterized protein</fullName>
    </submittedName>
</protein>
<name>A0A7C4AQA1_9BACT</name>
<dbReference type="AlphaFoldDB" id="A0A7C4AQA1"/>
<dbReference type="EMBL" id="DTGT01000055">
    <property type="protein sequence ID" value="HGH59981.1"/>
    <property type="molecule type" value="Genomic_DNA"/>
</dbReference>
<accession>A0A7C4AQA1</accession>
<proteinExistence type="predicted"/>